<organism evidence="4 5">
    <name type="scientific">Agaribacter marinus</name>
    <dbReference type="NCBI Taxonomy" id="1431249"/>
    <lineage>
        <taxon>Bacteria</taxon>
        <taxon>Pseudomonadati</taxon>
        <taxon>Pseudomonadota</taxon>
        <taxon>Gammaproteobacteria</taxon>
        <taxon>Alteromonadales</taxon>
        <taxon>Alteromonadaceae</taxon>
        <taxon>Agaribacter</taxon>
    </lineage>
</organism>
<accession>A0AA37WJH3</accession>
<dbReference type="Proteomes" id="UP001156601">
    <property type="component" value="Unassembled WGS sequence"/>
</dbReference>
<proteinExistence type="inferred from homology"/>
<dbReference type="AlphaFoldDB" id="A0AA37WJH3"/>
<sequence>MNHSRYTLFELRYLRIAYVFFVSCSIAFNAVASNPDFSNKPSDDLAESPLSLSLNGPAIIVDASHSIISVGQYGLNNITNILQAGNASNTSNVFQRGNVNIAVITQFGSGNEVNLIQENNANYVEIIQDGFDNVANINQTGEQAFIVRQIGNEMVVNITQYIE</sequence>
<name>A0AA37WJH3_9ALTE</name>
<dbReference type="GO" id="GO:0007155">
    <property type="term" value="P:cell adhesion"/>
    <property type="evidence" value="ECO:0007669"/>
    <property type="project" value="InterPro"/>
</dbReference>
<gene>
    <name evidence="4" type="ORF">GCM10007852_06930</name>
</gene>
<comment type="caution">
    <text evidence="4">The sequence shown here is derived from an EMBL/GenBank/DDBJ whole genome shotgun (WGS) entry which is preliminary data.</text>
</comment>
<reference evidence="4" key="1">
    <citation type="journal article" date="2014" name="Int. J. Syst. Evol. Microbiol.">
        <title>Complete genome sequence of Corynebacterium casei LMG S-19264T (=DSM 44701T), isolated from a smear-ripened cheese.</title>
        <authorList>
            <consortium name="US DOE Joint Genome Institute (JGI-PGF)"/>
            <person name="Walter F."/>
            <person name="Albersmeier A."/>
            <person name="Kalinowski J."/>
            <person name="Ruckert C."/>
        </authorList>
    </citation>
    <scope>NUCLEOTIDE SEQUENCE</scope>
    <source>
        <strain evidence="4">NBRC 110023</strain>
    </source>
</reference>
<evidence type="ECO:0000256" key="1">
    <source>
        <dbReference type="ARBA" id="ARBA00009766"/>
    </source>
</evidence>
<evidence type="ECO:0000313" key="5">
    <source>
        <dbReference type="Proteomes" id="UP001156601"/>
    </source>
</evidence>
<reference evidence="4" key="2">
    <citation type="submission" date="2023-01" db="EMBL/GenBank/DDBJ databases">
        <title>Draft genome sequence of Agaribacter marinus strain NBRC 110023.</title>
        <authorList>
            <person name="Sun Q."/>
            <person name="Mori K."/>
        </authorList>
    </citation>
    <scope>NUCLEOTIDE SEQUENCE</scope>
    <source>
        <strain evidence="4">NBRC 110023</strain>
    </source>
</reference>
<dbReference type="Pfam" id="PF07012">
    <property type="entry name" value="Curlin_rpt"/>
    <property type="match status" value="1"/>
</dbReference>
<dbReference type="InterPro" id="IPR009742">
    <property type="entry name" value="Curlin_rpt"/>
</dbReference>
<keyword evidence="2" id="KW-0732">Signal</keyword>
<evidence type="ECO:0000313" key="4">
    <source>
        <dbReference type="EMBL" id="GLR69785.1"/>
    </source>
</evidence>
<dbReference type="GO" id="GO:0009289">
    <property type="term" value="C:pilus"/>
    <property type="evidence" value="ECO:0007669"/>
    <property type="project" value="InterPro"/>
</dbReference>
<keyword evidence="3" id="KW-1133">Transmembrane helix</keyword>
<dbReference type="RefSeq" id="WP_284216096.1">
    <property type="nucleotide sequence ID" value="NZ_BSOT01000005.1"/>
</dbReference>
<feature type="transmembrane region" description="Helical" evidence="3">
    <location>
        <begin position="12"/>
        <end position="32"/>
    </location>
</feature>
<protein>
    <recommendedName>
        <fullName evidence="6">Curlin subunit CsgB</fullName>
    </recommendedName>
</protein>
<evidence type="ECO:0008006" key="6">
    <source>
        <dbReference type="Google" id="ProtNLM"/>
    </source>
</evidence>
<keyword evidence="3" id="KW-0812">Transmembrane</keyword>
<evidence type="ECO:0000256" key="3">
    <source>
        <dbReference type="SAM" id="Phobius"/>
    </source>
</evidence>
<keyword evidence="5" id="KW-1185">Reference proteome</keyword>
<keyword evidence="3" id="KW-0472">Membrane</keyword>
<evidence type="ECO:0000256" key="2">
    <source>
        <dbReference type="ARBA" id="ARBA00022729"/>
    </source>
</evidence>
<dbReference type="EMBL" id="BSOT01000005">
    <property type="protein sequence ID" value="GLR69785.1"/>
    <property type="molecule type" value="Genomic_DNA"/>
</dbReference>
<comment type="similarity">
    <text evidence="1">Belongs to the CsgA/CsgB family.</text>
</comment>